<evidence type="ECO:0000313" key="3">
    <source>
        <dbReference type="Proteomes" id="UP000077096"/>
    </source>
</evidence>
<evidence type="ECO:0000313" key="2">
    <source>
        <dbReference type="EMBL" id="ANE40853.1"/>
    </source>
</evidence>
<dbReference type="AlphaFoldDB" id="A0A172T1X4"/>
<accession>A0A172T1X4</accession>
<organism evidence="2 3">
    <name type="scientific">Fervidobacterium pennivorans</name>
    <dbReference type="NCBI Taxonomy" id="93466"/>
    <lineage>
        <taxon>Bacteria</taxon>
        <taxon>Thermotogati</taxon>
        <taxon>Thermotogota</taxon>
        <taxon>Thermotogae</taxon>
        <taxon>Thermotogales</taxon>
        <taxon>Fervidobacteriaceae</taxon>
        <taxon>Fervidobacterium</taxon>
    </lineage>
</organism>
<reference evidence="2 3" key="1">
    <citation type="submission" date="2014-08" db="EMBL/GenBank/DDBJ databases">
        <title>Fervidobacterium pennivorans DYC genome.</title>
        <authorList>
            <person name="Wushke S."/>
        </authorList>
    </citation>
    <scope>NUCLEOTIDE SEQUENCE [LARGE SCALE GENOMIC DNA]</scope>
    <source>
        <strain evidence="2 3">DYC</strain>
    </source>
</reference>
<proteinExistence type="predicted"/>
<dbReference type="Proteomes" id="UP000077096">
    <property type="component" value="Chromosome"/>
</dbReference>
<name>A0A172T1X4_FERPE</name>
<feature type="domain" description="Polysaccharide pyruvyl transferase" evidence="1">
    <location>
        <begin position="7"/>
        <end position="98"/>
    </location>
</feature>
<dbReference type="EMBL" id="CP011393">
    <property type="protein sequence ID" value="ANE40853.1"/>
    <property type="molecule type" value="Genomic_DNA"/>
</dbReference>
<protein>
    <recommendedName>
        <fullName evidence="1">Polysaccharide pyruvyl transferase domain-containing protein</fullName>
    </recommendedName>
</protein>
<gene>
    <name evidence="2" type="ORF">JM64_01650</name>
</gene>
<dbReference type="PATRIC" id="fig|93466.3.peg.373"/>
<dbReference type="KEGG" id="fng:JM64_01650"/>
<dbReference type="InterPro" id="IPR007345">
    <property type="entry name" value="Polysacch_pyruvyl_Trfase"/>
</dbReference>
<sequence>MKVYFLGFVKQGSKISYTSSVASEIPNDRIGPYKKYLSSFRISVREEVSAKELLKALGYKLPVVLEPTLLLSSKDWLNYAKRPAENIHEQFIFVYDIYRAKKLFQSLKRQLKGARLSMLTMILKFFLKRISTEISC</sequence>
<evidence type="ECO:0000259" key="1">
    <source>
        <dbReference type="Pfam" id="PF04230"/>
    </source>
</evidence>
<dbReference type="Pfam" id="PF04230">
    <property type="entry name" value="PS_pyruv_trans"/>
    <property type="match status" value="1"/>
</dbReference>